<comment type="caution">
    <text evidence="2">The sequence shown here is derived from an EMBL/GenBank/DDBJ whole genome shotgun (WGS) entry which is preliminary data.</text>
</comment>
<accession>S9TMB1</accession>
<evidence type="ECO:0000313" key="2">
    <source>
        <dbReference type="EMBL" id="EPY03411.1"/>
    </source>
</evidence>
<organism evidence="2 3">
    <name type="scientific">Magnetospirillum fulvum MGU-K5</name>
    <dbReference type="NCBI Taxonomy" id="1316936"/>
    <lineage>
        <taxon>Bacteria</taxon>
        <taxon>Pseudomonadati</taxon>
        <taxon>Pseudomonadota</taxon>
        <taxon>Alphaproteobacteria</taxon>
        <taxon>Rhodospirillales</taxon>
        <taxon>Rhodospirillaceae</taxon>
        <taxon>Magnetospirillum</taxon>
    </lineage>
</organism>
<gene>
    <name evidence="2" type="ORF">K678_01076</name>
</gene>
<reference evidence="2 3" key="1">
    <citation type="submission" date="2013-04" db="EMBL/GenBank/DDBJ databases">
        <authorList>
            <person name="Kuznetsov B."/>
            <person name="Ivanovsky R."/>
        </authorList>
    </citation>
    <scope>NUCLEOTIDE SEQUENCE [LARGE SCALE GENOMIC DNA]</scope>
    <source>
        <strain evidence="2 3">MGU-K5</strain>
    </source>
</reference>
<feature type="signal peptide" evidence="1">
    <location>
        <begin position="1"/>
        <end position="23"/>
    </location>
</feature>
<sequence>MKAVLVALALFLAQLFSASGVMADRMPSGPMSHCAAHLAQHHPDSPQPDHHTGKTACATAICHCAAPTVLFAPVLKDHTRLVLVAQAVTSATHAPARLDWPPPLRPPLS</sequence>
<dbReference type="Proteomes" id="UP000015350">
    <property type="component" value="Unassembled WGS sequence"/>
</dbReference>
<evidence type="ECO:0000256" key="1">
    <source>
        <dbReference type="SAM" id="SignalP"/>
    </source>
</evidence>
<dbReference type="STRING" id="1316936.K678_01076"/>
<keyword evidence="1" id="KW-0732">Signal</keyword>
<protein>
    <submittedName>
        <fullName evidence="2">Uncharacterized protein</fullName>
    </submittedName>
</protein>
<evidence type="ECO:0000313" key="3">
    <source>
        <dbReference type="Proteomes" id="UP000015350"/>
    </source>
</evidence>
<dbReference type="RefSeq" id="WP_021130603.1">
    <property type="nucleotide sequence ID" value="NZ_AQPH01000002.1"/>
</dbReference>
<dbReference type="AlphaFoldDB" id="S9TMB1"/>
<proteinExistence type="predicted"/>
<feature type="chain" id="PRO_5004557405" evidence="1">
    <location>
        <begin position="24"/>
        <end position="109"/>
    </location>
</feature>
<name>S9TMB1_MAGFU</name>
<dbReference type="EMBL" id="AQPH01000002">
    <property type="protein sequence ID" value="EPY03411.1"/>
    <property type="molecule type" value="Genomic_DNA"/>
</dbReference>